<dbReference type="PANTHER" id="PTHR34220:SF7">
    <property type="entry name" value="SENSOR HISTIDINE KINASE YPDA"/>
    <property type="match status" value="1"/>
</dbReference>
<proteinExistence type="predicted"/>
<evidence type="ECO:0000259" key="2">
    <source>
        <dbReference type="Pfam" id="PF06580"/>
    </source>
</evidence>
<keyword evidence="1" id="KW-0812">Transmembrane</keyword>
<dbReference type="Proteomes" id="UP001241110">
    <property type="component" value="Unassembled WGS sequence"/>
</dbReference>
<keyword evidence="1" id="KW-0472">Membrane</keyword>
<dbReference type="GO" id="GO:0000155">
    <property type="term" value="F:phosphorelay sensor kinase activity"/>
    <property type="evidence" value="ECO:0007669"/>
    <property type="project" value="InterPro"/>
</dbReference>
<dbReference type="GO" id="GO:0016020">
    <property type="term" value="C:membrane"/>
    <property type="evidence" value="ECO:0007669"/>
    <property type="project" value="InterPro"/>
</dbReference>
<comment type="caution">
    <text evidence="3">The sequence shown here is derived from an EMBL/GenBank/DDBJ whole genome shotgun (WGS) entry which is preliminary data.</text>
</comment>
<evidence type="ECO:0000313" key="3">
    <source>
        <dbReference type="EMBL" id="MDJ1483236.1"/>
    </source>
</evidence>
<dbReference type="InterPro" id="IPR050640">
    <property type="entry name" value="Bact_2-comp_sensor_kinase"/>
</dbReference>
<reference evidence="3" key="1">
    <citation type="submission" date="2023-05" db="EMBL/GenBank/DDBJ databases">
        <authorList>
            <person name="Zhang X."/>
        </authorList>
    </citation>
    <scope>NUCLEOTIDE SEQUENCE</scope>
    <source>
        <strain evidence="3">YF14B1</strain>
    </source>
</reference>
<organism evidence="3 4">
    <name type="scientific">Xanthocytophaga flava</name>
    <dbReference type="NCBI Taxonomy" id="3048013"/>
    <lineage>
        <taxon>Bacteria</taxon>
        <taxon>Pseudomonadati</taxon>
        <taxon>Bacteroidota</taxon>
        <taxon>Cytophagia</taxon>
        <taxon>Cytophagales</taxon>
        <taxon>Rhodocytophagaceae</taxon>
        <taxon>Xanthocytophaga</taxon>
    </lineage>
</organism>
<name>A0AAE3QU11_9BACT</name>
<dbReference type="EMBL" id="JASJOS010000010">
    <property type="protein sequence ID" value="MDJ1483236.1"/>
    <property type="molecule type" value="Genomic_DNA"/>
</dbReference>
<gene>
    <name evidence="3" type="ORF">QNI16_22250</name>
</gene>
<evidence type="ECO:0000313" key="4">
    <source>
        <dbReference type="Proteomes" id="UP001241110"/>
    </source>
</evidence>
<feature type="transmembrane region" description="Helical" evidence="1">
    <location>
        <begin position="37"/>
        <end position="56"/>
    </location>
</feature>
<protein>
    <submittedName>
        <fullName evidence="3">Histidine kinase</fullName>
    </submittedName>
</protein>
<dbReference type="PANTHER" id="PTHR34220">
    <property type="entry name" value="SENSOR HISTIDINE KINASE YPDA"/>
    <property type="match status" value="1"/>
</dbReference>
<feature type="transmembrane region" description="Helical" evidence="1">
    <location>
        <begin position="77"/>
        <end position="97"/>
    </location>
</feature>
<keyword evidence="1" id="KW-1133">Transmembrane helix</keyword>
<accession>A0AAE3QU11</accession>
<feature type="transmembrane region" description="Helical" evidence="1">
    <location>
        <begin position="12"/>
        <end position="31"/>
    </location>
</feature>
<dbReference type="InterPro" id="IPR010559">
    <property type="entry name" value="Sig_transdc_His_kin_internal"/>
</dbReference>
<feature type="transmembrane region" description="Helical" evidence="1">
    <location>
        <begin position="117"/>
        <end position="139"/>
    </location>
</feature>
<dbReference type="Pfam" id="PF06580">
    <property type="entry name" value="His_kinase"/>
    <property type="match status" value="1"/>
</dbReference>
<sequence>MNSYNDRTLRLIGPLVVFMIGSLFFRLNIYFEHDLPFIIRFQSIAILYGYVCWNLSRWVILTIQKRYPGFHRTRQRLKYIALAFPLLVHIAYFLRYFTHLYINDQPIGWPTLADYTYTTGIQIFYHCIYVGVYEGLYVFEQWKIVYYEREKLLNIQWQERFESLKSQINPHFLFNSLNSLSSLIREQPEQAEKFLDEMSNVYRYLLRNNEQELVSLQTELQFVESYFHLLKTRYGESIQLKLENLNGYEQYLLPPLTLQILLENAVKHNSILKEQPLVIQIYVEKGYLVVQNNVQKKNLKVASNKVGLHNIITKYQLLKQPEPVIESDDVFFIIRIPLIGNEYIYTKIIDIAHQH</sequence>
<keyword evidence="3" id="KW-0808">Transferase</keyword>
<evidence type="ECO:0000256" key="1">
    <source>
        <dbReference type="SAM" id="Phobius"/>
    </source>
</evidence>
<dbReference type="AlphaFoldDB" id="A0AAE3QU11"/>
<keyword evidence="3" id="KW-0418">Kinase</keyword>
<feature type="domain" description="Signal transduction histidine kinase internal region" evidence="2">
    <location>
        <begin position="161"/>
        <end position="237"/>
    </location>
</feature>
<dbReference type="RefSeq" id="WP_313982896.1">
    <property type="nucleotide sequence ID" value="NZ_JASJOS010000010.1"/>
</dbReference>